<evidence type="ECO:0000256" key="1">
    <source>
        <dbReference type="ARBA" id="ARBA00006154"/>
    </source>
</evidence>
<protein>
    <submittedName>
        <fullName evidence="4">Histone-lysine N-methyltransferase</fullName>
    </submittedName>
</protein>
<keyword evidence="2" id="KW-0808">Transferase</keyword>
<evidence type="ECO:0000313" key="4">
    <source>
        <dbReference type="EMBL" id="MBI5248538.1"/>
    </source>
</evidence>
<dbReference type="PANTHER" id="PTHR42880">
    <property type="entry name" value="HOMOCITRATE SYNTHASE"/>
    <property type="match status" value="1"/>
</dbReference>
<comment type="caution">
    <text evidence="4">The sequence shown here is derived from an EMBL/GenBank/DDBJ whole genome shotgun (WGS) entry which is preliminary data.</text>
</comment>
<gene>
    <name evidence="4" type="ORF">HY912_03490</name>
</gene>
<dbReference type="InterPro" id="IPR000891">
    <property type="entry name" value="PYR_CT"/>
</dbReference>
<dbReference type="PROSITE" id="PS50991">
    <property type="entry name" value="PYR_CT"/>
    <property type="match status" value="1"/>
</dbReference>
<dbReference type="Gene3D" id="3.30.450.20">
    <property type="entry name" value="PAS domain"/>
    <property type="match status" value="1"/>
</dbReference>
<feature type="domain" description="Pyruvate carboxyltransferase" evidence="3">
    <location>
        <begin position="60"/>
        <end position="330"/>
    </location>
</feature>
<dbReference type="InterPro" id="IPR029151">
    <property type="entry name" value="Sensor-like_sf"/>
</dbReference>
<proteinExistence type="inferred from homology"/>
<dbReference type="PANTHER" id="PTHR42880:SF1">
    <property type="entry name" value="ISOPROPYLMALATE_HOMOCITRATE_CITRAMALATE SYNTHASE FAMILY PROTEIN"/>
    <property type="match status" value="1"/>
</dbReference>
<evidence type="ECO:0000259" key="3">
    <source>
        <dbReference type="PROSITE" id="PS50991"/>
    </source>
</evidence>
<evidence type="ECO:0000256" key="2">
    <source>
        <dbReference type="ARBA" id="ARBA00022679"/>
    </source>
</evidence>
<dbReference type="SUPFAM" id="SSF103190">
    <property type="entry name" value="Sensory domain-like"/>
    <property type="match status" value="1"/>
</dbReference>
<organism evidence="4 5">
    <name type="scientific">Desulfomonile tiedjei</name>
    <dbReference type="NCBI Taxonomy" id="2358"/>
    <lineage>
        <taxon>Bacteria</taxon>
        <taxon>Pseudomonadati</taxon>
        <taxon>Thermodesulfobacteriota</taxon>
        <taxon>Desulfomonilia</taxon>
        <taxon>Desulfomonilales</taxon>
        <taxon>Desulfomonilaceae</taxon>
        <taxon>Desulfomonile</taxon>
    </lineage>
</organism>
<dbReference type="InterPro" id="IPR013785">
    <property type="entry name" value="Aldolase_TIM"/>
</dbReference>
<dbReference type="EMBL" id="JACRDE010000105">
    <property type="protein sequence ID" value="MBI5248538.1"/>
    <property type="molecule type" value="Genomic_DNA"/>
</dbReference>
<dbReference type="GO" id="GO:0016740">
    <property type="term" value="F:transferase activity"/>
    <property type="evidence" value="ECO:0007669"/>
    <property type="project" value="UniProtKB-KW"/>
</dbReference>
<accession>A0A9D6V0M2</accession>
<dbReference type="Gene3D" id="3.20.20.70">
    <property type="entry name" value="Aldolase class I"/>
    <property type="match status" value="1"/>
</dbReference>
<reference evidence="4" key="1">
    <citation type="submission" date="2020-07" db="EMBL/GenBank/DDBJ databases">
        <title>Huge and variable diversity of episymbiotic CPR bacteria and DPANN archaea in groundwater ecosystems.</title>
        <authorList>
            <person name="He C.Y."/>
            <person name="Keren R."/>
            <person name="Whittaker M."/>
            <person name="Farag I.F."/>
            <person name="Doudna J."/>
            <person name="Cate J.H.D."/>
            <person name="Banfield J.F."/>
        </authorList>
    </citation>
    <scope>NUCLEOTIDE SEQUENCE</scope>
    <source>
        <strain evidence="4">NC_groundwater_1664_Pr3_B-0.1um_52_9</strain>
    </source>
</reference>
<dbReference type="CDD" id="cd18773">
    <property type="entry name" value="PDC1_HK_sensor"/>
    <property type="match status" value="1"/>
</dbReference>
<sequence>MASWDPKKGVLYHEFNKFNKERSLRQVDQPNLLRNIFPYSEVPKVDFDFALNPINPAKHFLITDTTFRDGQQARPPFSVDQISILFDFLHKISGPRGIIRQSDFFLYTKKDREAVERCQNKNHQYPMITGWIRAHKKDLANVRAVGLTETGILTSVSDYHIFLKMGLDRKKAFDKYVDMTRATLEKGIIPRCHFEDITRADIYGFCVPLAQKLMEIREESGTDIKIRLCDTMGFGVTYPGAALPRSVPKLIRAFIDDANVPEDLLEWHGHNDFHHGLTNAVHAWLYGASQVNGTLLGIGERTGNTPIEALVIEYISLRGQSDGMDTLAITEMAEYFEKELGHHIPDNYPLLGKAFNSTSAGVHVDGVLKNEEIYNIFDTTKILGRPPVVNITDKSGFAGIAHWINTKREVPLEEKVDKSHPAISKIYDRIIEQYDKGRVTAMSDKEMMALVKRYMPELFISDWDRMKLIAREMAFKIVERFVTAQEMKSGIAKTMEQAMMEFLQRYPFIQYCYVADMEGKKITENITDITERAKYHSEFKDKEDFSDRPWFIKPLKDGKIHVVGPFTSRITGALCITVSAPVRDKKDKMMGVFGADIRLEELVKVENELMEEHGMEFTEKDIRELTRKYRDQ</sequence>
<dbReference type="AlphaFoldDB" id="A0A9D6V0M2"/>
<evidence type="ECO:0000313" key="5">
    <source>
        <dbReference type="Proteomes" id="UP000807825"/>
    </source>
</evidence>
<comment type="similarity">
    <text evidence="1">Belongs to the alpha-IPM synthase/homocitrate synthase family.</text>
</comment>
<dbReference type="Pfam" id="PF22673">
    <property type="entry name" value="MCP-like_PDC_1"/>
    <property type="match status" value="1"/>
</dbReference>
<name>A0A9D6V0M2_9BACT</name>
<dbReference type="CDD" id="cd07947">
    <property type="entry name" value="DRE_TIM_Re_CS"/>
    <property type="match status" value="1"/>
</dbReference>
<dbReference type="Proteomes" id="UP000807825">
    <property type="component" value="Unassembled WGS sequence"/>
</dbReference>
<dbReference type="SUPFAM" id="SSF51569">
    <property type="entry name" value="Aldolase"/>
    <property type="match status" value="1"/>
</dbReference>
<dbReference type="Pfam" id="PF00682">
    <property type="entry name" value="HMGL-like"/>
    <property type="match status" value="1"/>
</dbReference>